<evidence type="ECO:0000313" key="11">
    <source>
        <dbReference type="Proteomes" id="UP000310685"/>
    </source>
</evidence>
<dbReference type="Proteomes" id="UP000309601">
    <property type="component" value="Unassembled WGS sequence"/>
</dbReference>
<evidence type="ECO:0000313" key="4">
    <source>
        <dbReference type="EMBL" id="TIC65701.1"/>
    </source>
</evidence>
<evidence type="ECO:0000313" key="6">
    <source>
        <dbReference type="EMBL" id="TIC71083.1"/>
    </source>
</evidence>
<reference evidence="7 8" key="1">
    <citation type="submission" date="2019-03" db="EMBL/GenBank/DDBJ databases">
        <title>Sequencing 25 genomes of Wallemia mellicola.</title>
        <authorList>
            <person name="Gostincar C."/>
        </authorList>
    </citation>
    <scope>NUCLEOTIDE SEQUENCE [LARGE SCALE GENOMIC DNA]</scope>
    <source>
        <strain evidence="2 9">EXF-1262</strain>
        <strain evidence="5 10">EXF-1274</strain>
        <strain evidence="6 7">EXF-1277</strain>
        <strain evidence="1 11">EXF-6152</strain>
        <strain evidence="4 12">EXF-757</strain>
        <strain evidence="3 8">EXF-8738</strain>
    </source>
</reference>
<dbReference type="EMBL" id="SPRV01000004">
    <property type="protein sequence ID" value="TIC71083.1"/>
    <property type="molecule type" value="Genomic_DNA"/>
</dbReference>
<evidence type="ECO:0000313" key="8">
    <source>
        <dbReference type="Proteomes" id="UP000305647"/>
    </source>
</evidence>
<evidence type="ECO:0000313" key="9">
    <source>
        <dbReference type="Proteomes" id="UP000307169"/>
    </source>
</evidence>
<dbReference type="Proteomes" id="UP000305362">
    <property type="component" value="Unassembled WGS sequence"/>
</dbReference>
<sequence length="76" mass="8044">MSGSPFGIAANAEGGYAVGGKQNLPLGKATVWDKILGNLDYFLATVTRSSDQKQLAKLRKYGGKKAVIGEARSPKF</sequence>
<gene>
    <name evidence="4" type="ORF">E3Q01_02019</name>
    <name evidence="5" type="ORF">E3Q02_01493</name>
    <name evidence="6" type="ORF">E3Q03_00708</name>
    <name evidence="3" type="ORF">E3Q10_00842</name>
    <name evidence="2" type="ORF">E3Q17_03495</name>
    <name evidence="1" type="ORF">E3Q22_01099</name>
</gene>
<dbReference type="Proteomes" id="UP000307169">
    <property type="component" value="Unassembled WGS sequence"/>
</dbReference>
<proteinExistence type="predicted"/>
<dbReference type="EMBL" id="SPRW01000012">
    <property type="protein sequence ID" value="TIC67434.1"/>
    <property type="molecule type" value="Genomic_DNA"/>
</dbReference>
<accession>A0A4T0LI62</accession>
<dbReference type="EMBL" id="SPRC01000008">
    <property type="protein sequence ID" value="TIB81327.1"/>
    <property type="molecule type" value="Genomic_DNA"/>
</dbReference>
<evidence type="ECO:0000313" key="5">
    <source>
        <dbReference type="EMBL" id="TIC67434.1"/>
    </source>
</evidence>
<dbReference type="Proteomes" id="UP000310708">
    <property type="component" value="Unassembled WGS sequence"/>
</dbReference>
<dbReference type="EMBL" id="SPRX01000021">
    <property type="protein sequence ID" value="TIC65701.1"/>
    <property type="molecule type" value="Genomic_DNA"/>
</dbReference>
<dbReference type="EMBL" id="SPRO01000005">
    <property type="protein sequence ID" value="TIC33409.1"/>
    <property type="molecule type" value="Genomic_DNA"/>
</dbReference>
<evidence type="ECO:0000313" key="12">
    <source>
        <dbReference type="Proteomes" id="UP000310708"/>
    </source>
</evidence>
<evidence type="ECO:0000313" key="2">
    <source>
        <dbReference type="EMBL" id="TIB97178.1"/>
    </source>
</evidence>
<organism evidence="1 11">
    <name type="scientific">Wallemia mellicola</name>
    <dbReference type="NCBI Taxonomy" id="1708541"/>
    <lineage>
        <taxon>Eukaryota</taxon>
        <taxon>Fungi</taxon>
        <taxon>Dikarya</taxon>
        <taxon>Basidiomycota</taxon>
        <taxon>Wallemiomycotina</taxon>
        <taxon>Wallemiomycetes</taxon>
        <taxon>Wallemiales</taxon>
        <taxon>Wallemiaceae</taxon>
        <taxon>Wallemia</taxon>
    </lineage>
</organism>
<evidence type="ECO:0000313" key="3">
    <source>
        <dbReference type="EMBL" id="TIC33409.1"/>
    </source>
</evidence>
<dbReference type="OrthoDB" id="3210574at2759"/>
<name>A0A4T0LI62_9BASI</name>
<dbReference type="EMBL" id="SPRH01000051">
    <property type="protein sequence ID" value="TIB97178.1"/>
    <property type="molecule type" value="Genomic_DNA"/>
</dbReference>
<evidence type="ECO:0000313" key="10">
    <source>
        <dbReference type="Proteomes" id="UP000309601"/>
    </source>
</evidence>
<dbReference type="OMA" id="NWDMHEK"/>
<dbReference type="Proteomes" id="UP000305647">
    <property type="component" value="Unassembled WGS sequence"/>
</dbReference>
<dbReference type="AlphaFoldDB" id="A0A4T0LI62"/>
<evidence type="ECO:0000313" key="1">
    <source>
        <dbReference type="EMBL" id="TIB81327.1"/>
    </source>
</evidence>
<evidence type="ECO:0000313" key="7">
    <source>
        <dbReference type="Proteomes" id="UP000305362"/>
    </source>
</evidence>
<protein>
    <submittedName>
        <fullName evidence="1">Uncharacterized protein</fullName>
    </submittedName>
</protein>
<comment type="caution">
    <text evidence="1">The sequence shown here is derived from an EMBL/GenBank/DDBJ whole genome shotgun (WGS) entry which is preliminary data.</text>
</comment>
<dbReference type="Proteomes" id="UP000310685">
    <property type="component" value="Unassembled WGS sequence"/>
</dbReference>